<comment type="caution">
    <text evidence="12">The sequence shown here is derived from an EMBL/GenBank/DDBJ whole genome shotgun (WGS) entry which is preliminary data.</text>
</comment>
<dbReference type="PANTHER" id="PTHR43463">
    <property type="entry name" value="NICOTINATE-NUCLEOTIDE--DIMETHYLBENZIMIDAZOLE PHOSPHORIBOSYLTRANSFERASE"/>
    <property type="match status" value="1"/>
</dbReference>
<comment type="pathway">
    <text evidence="2 11">Nucleoside biosynthesis; alpha-ribazole biosynthesis; alpha-ribazole from 5,6-dimethylbenzimidazole: step 1/2.</text>
</comment>
<dbReference type="RefSeq" id="WP_343905613.1">
    <property type="nucleotide sequence ID" value="NZ_BAAAJE010000002.1"/>
</dbReference>
<gene>
    <name evidence="12" type="primary">cobT_1</name>
    <name evidence="11" type="synonym">cobT</name>
    <name evidence="12" type="ORF">GCM10009606_06480</name>
</gene>
<evidence type="ECO:0000256" key="2">
    <source>
        <dbReference type="ARBA" id="ARBA00005049"/>
    </source>
</evidence>
<evidence type="ECO:0000256" key="5">
    <source>
        <dbReference type="ARBA" id="ARBA00015486"/>
    </source>
</evidence>
<keyword evidence="13" id="KW-1185">Reference proteome</keyword>
<dbReference type="CDD" id="cd02439">
    <property type="entry name" value="DMB-PRT_CobT"/>
    <property type="match status" value="1"/>
</dbReference>
<evidence type="ECO:0000256" key="10">
    <source>
        <dbReference type="ARBA" id="ARBA00047340"/>
    </source>
</evidence>
<evidence type="ECO:0000256" key="8">
    <source>
        <dbReference type="ARBA" id="ARBA00022679"/>
    </source>
</evidence>
<dbReference type="SUPFAM" id="SSF52733">
    <property type="entry name" value="Nicotinate mononucleotide:5,6-dimethylbenzimidazole phosphoribosyltransferase (CobT)"/>
    <property type="match status" value="1"/>
</dbReference>
<dbReference type="Gene3D" id="1.10.1610.10">
    <property type="match status" value="1"/>
</dbReference>
<evidence type="ECO:0000256" key="7">
    <source>
        <dbReference type="ARBA" id="ARBA00022676"/>
    </source>
</evidence>
<feature type="active site" description="Proton acceptor" evidence="11">
    <location>
        <position position="317"/>
    </location>
</feature>
<evidence type="ECO:0000256" key="6">
    <source>
        <dbReference type="ARBA" id="ARBA00022573"/>
    </source>
</evidence>
<dbReference type="InterPro" id="IPR023195">
    <property type="entry name" value="Nict_dMeBzImd_PRibTrfase_N"/>
</dbReference>
<dbReference type="HAMAP" id="MF_00230">
    <property type="entry name" value="CobT"/>
    <property type="match status" value="1"/>
</dbReference>
<dbReference type="EC" id="2.4.2.21" evidence="4 11"/>
<dbReference type="InterPro" id="IPR017846">
    <property type="entry name" value="Nict_dMeBzImd_PRibTrfase_bact"/>
</dbReference>
<dbReference type="Gene3D" id="3.40.50.10210">
    <property type="match status" value="1"/>
</dbReference>
<comment type="catalytic activity">
    <reaction evidence="10 11">
        <text>5,6-dimethylbenzimidazole + nicotinate beta-D-ribonucleotide = alpha-ribazole 5'-phosphate + nicotinate + H(+)</text>
        <dbReference type="Rhea" id="RHEA:11196"/>
        <dbReference type="ChEBI" id="CHEBI:15378"/>
        <dbReference type="ChEBI" id="CHEBI:15890"/>
        <dbReference type="ChEBI" id="CHEBI:32544"/>
        <dbReference type="ChEBI" id="CHEBI:57502"/>
        <dbReference type="ChEBI" id="CHEBI:57918"/>
        <dbReference type="EC" id="2.4.2.21"/>
    </reaction>
</comment>
<dbReference type="EMBL" id="BAAAJE010000002">
    <property type="protein sequence ID" value="GAA1129366.1"/>
    <property type="molecule type" value="Genomic_DNA"/>
</dbReference>
<dbReference type="NCBIfam" id="NF000996">
    <property type="entry name" value="PRK00105.1"/>
    <property type="match status" value="1"/>
</dbReference>
<reference evidence="12 13" key="1">
    <citation type="journal article" date="2019" name="Int. J. Syst. Evol. Microbiol.">
        <title>The Global Catalogue of Microorganisms (GCM) 10K type strain sequencing project: providing services to taxonomists for standard genome sequencing and annotation.</title>
        <authorList>
            <consortium name="The Broad Institute Genomics Platform"/>
            <consortium name="The Broad Institute Genome Sequencing Center for Infectious Disease"/>
            <person name="Wu L."/>
            <person name="Ma J."/>
        </authorList>
    </citation>
    <scope>NUCLEOTIDE SEQUENCE [LARGE SCALE GENOMIC DNA]</scope>
    <source>
        <strain evidence="12 13">JCM 11813</strain>
    </source>
</reference>
<keyword evidence="6 11" id="KW-0169">Cobalamin biosynthesis</keyword>
<dbReference type="PANTHER" id="PTHR43463:SF1">
    <property type="entry name" value="NICOTINATE-NUCLEOTIDE--DIMETHYLBENZIMIDAZOLE PHOSPHORIBOSYLTRANSFERASE"/>
    <property type="match status" value="1"/>
</dbReference>
<proteinExistence type="inferred from homology"/>
<dbReference type="Pfam" id="PF02277">
    <property type="entry name" value="DBI_PRT"/>
    <property type="match status" value="1"/>
</dbReference>
<evidence type="ECO:0000256" key="4">
    <source>
        <dbReference type="ARBA" id="ARBA00011991"/>
    </source>
</evidence>
<dbReference type="InterPro" id="IPR036087">
    <property type="entry name" value="Nict_dMeBzImd_PRibTrfase_sf"/>
</dbReference>
<comment type="similarity">
    <text evidence="3 11">Belongs to the CobT family.</text>
</comment>
<keyword evidence="7 11" id="KW-0328">Glycosyltransferase</keyword>
<dbReference type="NCBIfam" id="TIGR03160">
    <property type="entry name" value="cobT_DBIPRT"/>
    <property type="match status" value="1"/>
</dbReference>
<evidence type="ECO:0000313" key="13">
    <source>
        <dbReference type="Proteomes" id="UP001499979"/>
    </source>
</evidence>
<comment type="function">
    <text evidence="1 11">Catalyzes the synthesis of alpha-ribazole-5'-phosphate from nicotinate mononucleotide (NAMN) and 5,6-dimethylbenzimidazole (DMB).</text>
</comment>
<protein>
    <recommendedName>
        <fullName evidence="5 11">Nicotinate-nucleotide--dimethylbenzimidazole phosphoribosyltransferase</fullName>
        <shortName evidence="11">NN:DBI PRT</shortName>
        <ecNumber evidence="4 11">2.4.2.21</ecNumber>
    </recommendedName>
    <alternativeName>
        <fullName evidence="9 11">N(1)-alpha-phosphoribosyltransferase</fullName>
    </alternativeName>
</protein>
<evidence type="ECO:0000256" key="9">
    <source>
        <dbReference type="ARBA" id="ARBA00030686"/>
    </source>
</evidence>
<dbReference type="Proteomes" id="UP001499979">
    <property type="component" value="Unassembled WGS sequence"/>
</dbReference>
<sequence>MPYVSAPSEIAHAHAVKRLGALATPPGALGRLGDLAVWVATCQGQVPPRAVDHVRLVIFAGDHGVAAHAVSAFPPAITGAMVRTFLAGKAGVSALAAAHGVAVRVLDLGVDEDFGDLDEATRAALTAHKVRRGSGAIHLEDALTPAETRAALAAGAAVAREEIAAGAQLLISGDMGIGNTTPAAAMVAAGLGLPAAEVVGRGTGVDDAGLARKTAVVDAALRRAGDRAADPVETLAALGSADLAAATGYLLTAAQDGVPVLLDGLMSVACALTADRIEPGAAAWYAAGHRSTEPAQALALAKMGLEPVLDLGLRLGEGSGAVAAVPVVRSAAALLRDVALLSELVP</sequence>
<evidence type="ECO:0000256" key="1">
    <source>
        <dbReference type="ARBA" id="ARBA00002197"/>
    </source>
</evidence>
<evidence type="ECO:0000256" key="3">
    <source>
        <dbReference type="ARBA" id="ARBA00007110"/>
    </source>
</evidence>
<dbReference type="GO" id="GO:0016757">
    <property type="term" value="F:glycosyltransferase activity"/>
    <property type="evidence" value="ECO:0007669"/>
    <property type="project" value="UniProtKB-KW"/>
</dbReference>
<evidence type="ECO:0000256" key="11">
    <source>
        <dbReference type="HAMAP-Rule" id="MF_00230"/>
    </source>
</evidence>
<dbReference type="InterPro" id="IPR003200">
    <property type="entry name" value="Nict_dMeBzImd_PRibTrfase"/>
</dbReference>
<evidence type="ECO:0000313" key="12">
    <source>
        <dbReference type="EMBL" id="GAA1129366.1"/>
    </source>
</evidence>
<name>A0ABN1U8U9_9ACTN</name>
<accession>A0ABN1U8U9</accession>
<keyword evidence="8 11" id="KW-0808">Transferase</keyword>
<organism evidence="12 13">
    <name type="scientific">Nocardioides aquiterrae</name>
    <dbReference type="NCBI Taxonomy" id="203799"/>
    <lineage>
        <taxon>Bacteria</taxon>
        <taxon>Bacillati</taxon>
        <taxon>Actinomycetota</taxon>
        <taxon>Actinomycetes</taxon>
        <taxon>Propionibacteriales</taxon>
        <taxon>Nocardioidaceae</taxon>
        <taxon>Nocardioides</taxon>
    </lineage>
</organism>